<organism evidence="1 2">
    <name type="scientific">Maritimibacter harenae</name>
    <dbReference type="NCBI Taxonomy" id="2606218"/>
    <lineage>
        <taxon>Bacteria</taxon>
        <taxon>Pseudomonadati</taxon>
        <taxon>Pseudomonadota</taxon>
        <taxon>Alphaproteobacteria</taxon>
        <taxon>Rhodobacterales</taxon>
        <taxon>Roseobacteraceae</taxon>
        <taxon>Maritimibacter</taxon>
    </lineage>
</organism>
<gene>
    <name evidence="1" type="ORF">GQE99_14495</name>
</gene>
<dbReference type="Proteomes" id="UP000467322">
    <property type="component" value="Unassembled WGS sequence"/>
</dbReference>
<dbReference type="RefSeq" id="WP_161352342.1">
    <property type="nucleotide sequence ID" value="NZ_WTUX01000017.1"/>
</dbReference>
<dbReference type="AlphaFoldDB" id="A0A845M5D5"/>
<name>A0A845M5D5_9RHOB</name>
<reference evidence="1 2" key="1">
    <citation type="submission" date="2019-12" db="EMBL/GenBank/DDBJ databases">
        <title>Maritimibacter sp. nov. sp. isolated from sea sand.</title>
        <authorList>
            <person name="Kim J."/>
            <person name="Jeong S.E."/>
            <person name="Jung H.S."/>
            <person name="Jeon C.O."/>
        </authorList>
    </citation>
    <scope>NUCLEOTIDE SEQUENCE [LARGE SCALE GENOMIC DNA]</scope>
    <source>
        <strain evidence="1 2">DP07</strain>
    </source>
</reference>
<keyword evidence="2" id="KW-1185">Reference proteome</keyword>
<evidence type="ECO:0000313" key="2">
    <source>
        <dbReference type="Proteomes" id="UP000467322"/>
    </source>
</evidence>
<proteinExistence type="predicted"/>
<sequence length="108" mass="10443">MSGAGAAAVNETTLDGSTDALTYNAAKDPLLVLANSTGGALTPTITGDEASSINVSGVGAVDLSGGFSVGSIADGEVVAIPLRSIEEYLAGAVTISGGTGIVAQLLEF</sequence>
<protein>
    <submittedName>
        <fullName evidence="1">Uncharacterized protein</fullName>
    </submittedName>
</protein>
<evidence type="ECO:0000313" key="1">
    <source>
        <dbReference type="EMBL" id="MZR14229.1"/>
    </source>
</evidence>
<accession>A0A845M5D5</accession>
<comment type="caution">
    <text evidence="1">The sequence shown here is derived from an EMBL/GenBank/DDBJ whole genome shotgun (WGS) entry which is preliminary data.</text>
</comment>
<dbReference type="EMBL" id="WTUX01000017">
    <property type="protein sequence ID" value="MZR14229.1"/>
    <property type="molecule type" value="Genomic_DNA"/>
</dbReference>